<dbReference type="GO" id="GO:0016746">
    <property type="term" value="F:acyltransferase activity"/>
    <property type="evidence" value="ECO:0007669"/>
    <property type="project" value="UniProtKB-KW"/>
</dbReference>
<organism evidence="2 3">
    <name type="scientific">Tianweitania sediminis</name>
    <dbReference type="NCBI Taxonomy" id="1502156"/>
    <lineage>
        <taxon>Bacteria</taxon>
        <taxon>Pseudomonadati</taxon>
        <taxon>Pseudomonadota</taxon>
        <taxon>Alphaproteobacteria</taxon>
        <taxon>Hyphomicrobiales</taxon>
        <taxon>Phyllobacteriaceae</taxon>
        <taxon>Tianweitania</taxon>
    </lineage>
</organism>
<accession>A0A8J7R1S8</accession>
<sequence>MKELWRSIRRPLADSAQVKHVLATLFGSGLRFVQRTNPPVPGSSDIAQSMERDGPAIYAVWHGQHLMYPVLYPGKHPLDIMVSRSADAEINALVLERFGIGVVRGSGGRSSRKAVEKGGARALIALKKSLDSGRSVAMVADIPNGTPRDAGLGVVTLARLSGRPILPLAYASSRRKVIERSWDKMVINLPFGRGAVVIGEPIHVPASATSEDLESLRATVTQALDDVTRRAYALADAKPAAGPAS</sequence>
<dbReference type="AlphaFoldDB" id="A0A8J7R1S8"/>
<dbReference type="Pfam" id="PF04028">
    <property type="entry name" value="DUF374"/>
    <property type="match status" value="1"/>
</dbReference>
<keyword evidence="2" id="KW-0808">Transferase</keyword>
<dbReference type="Proteomes" id="UP000666240">
    <property type="component" value="Unassembled WGS sequence"/>
</dbReference>
<dbReference type="EMBL" id="JAGIYY010000002">
    <property type="protein sequence ID" value="MBP0438631.1"/>
    <property type="molecule type" value="Genomic_DNA"/>
</dbReference>
<feature type="domain" description="DUF374" evidence="1">
    <location>
        <begin position="72"/>
        <end position="145"/>
    </location>
</feature>
<dbReference type="InterPro" id="IPR007172">
    <property type="entry name" value="DUF374"/>
</dbReference>
<comment type="caution">
    <text evidence="2">The sequence shown here is derived from an EMBL/GenBank/DDBJ whole genome shotgun (WGS) entry which is preliminary data.</text>
</comment>
<reference evidence="2" key="1">
    <citation type="submission" date="2021-03" db="EMBL/GenBank/DDBJ databases">
        <title>Genome sequencing and assembly of Tianweitania sediminis.</title>
        <authorList>
            <person name="Chhetri G."/>
        </authorList>
    </citation>
    <scope>NUCLEOTIDE SEQUENCE</scope>
    <source>
        <strain evidence="2">Z8</strain>
    </source>
</reference>
<dbReference type="CDD" id="cd07983">
    <property type="entry name" value="LPLAT_DUF374-like"/>
    <property type="match status" value="1"/>
</dbReference>
<evidence type="ECO:0000313" key="3">
    <source>
        <dbReference type="Proteomes" id="UP000666240"/>
    </source>
</evidence>
<proteinExistence type="predicted"/>
<evidence type="ECO:0000313" key="2">
    <source>
        <dbReference type="EMBL" id="MBP0438631.1"/>
    </source>
</evidence>
<keyword evidence="3" id="KW-1185">Reference proteome</keyword>
<gene>
    <name evidence="2" type="ORF">J5Y06_08225</name>
</gene>
<name>A0A8J7R1S8_9HYPH</name>
<evidence type="ECO:0000259" key="1">
    <source>
        <dbReference type="Pfam" id="PF04028"/>
    </source>
</evidence>
<protein>
    <submittedName>
        <fullName evidence="2">Lysophospholipid acyltransferase family protein</fullName>
    </submittedName>
</protein>
<keyword evidence="2" id="KW-0012">Acyltransferase</keyword>